<proteinExistence type="inferred from homology"/>
<keyword evidence="3" id="KW-0217">Developmental protein</keyword>
<comment type="similarity">
    <text evidence="2">Belongs to the plant homeotic and developmental regulators ALOG protein family.</text>
</comment>
<reference evidence="10 11" key="1">
    <citation type="journal article" date="2024" name="G3 (Bethesda)">
        <title>Genome assembly of Hibiscus sabdariffa L. provides insights into metabolisms of medicinal natural products.</title>
        <authorList>
            <person name="Kim T."/>
        </authorList>
    </citation>
    <scope>NUCLEOTIDE SEQUENCE [LARGE SCALE GENOMIC DNA]</scope>
    <source>
        <strain evidence="10">TK-2024</strain>
        <tissue evidence="10">Old leaves</tissue>
    </source>
</reference>
<dbReference type="InterPro" id="IPR006936">
    <property type="entry name" value="ALOG_dom"/>
</dbReference>
<keyword evidence="11" id="KW-1185">Reference proteome</keyword>
<sequence>MSAAVAAAAAAANAARVSSNRNSHHHRSSQAVSHRRTPFYPPSPQPALLVPVLSRYESLKRRDWNAFEQYLKQHRPHLRLSQCSGVHVLEFLEDRFGDTKAHAQNCPLSVNRPEPPPPCPCSCPTMEAWSSLEGLVGRLRVAFEENGGQPETNPFNAPVVRLYLMEVKEAQAMGRRIAY</sequence>
<gene>
    <name evidence="10" type="ORF">V6N12_039730</name>
</gene>
<evidence type="ECO:0000256" key="4">
    <source>
        <dbReference type="ARBA" id="ARBA00023015"/>
    </source>
</evidence>
<feature type="compositionally biased region" description="Basic residues" evidence="8">
    <location>
        <begin position="22"/>
        <end position="37"/>
    </location>
</feature>
<evidence type="ECO:0000256" key="8">
    <source>
        <dbReference type="SAM" id="MobiDB-lite"/>
    </source>
</evidence>
<protein>
    <recommendedName>
        <fullName evidence="9">ALOG domain-containing protein</fullName>
    </recommendedName>
</protein>
<dbReference type="InterPro" id="IPR040222">
    <property type="entry name" value="ALOG"/>
</dbReference>
<evidence type="ECO:0000259" key="9">
    <source>
        <dbReference type="PROSITE" id="PS51697"/>
    </source>
</evidence>
<organism evidence="10 11">
    <name type="scientific">Hibiscus sabdariffa</name>
    <name type="common">roselle</name>
    <dbReference type="NCBI Taxonomy" id="183260"/>
    <lineage>
        <taxon>Eukaryota</taxon>
        <taxon>Viridiplantae</taxon>
        <taxon>Streptophyta</taxon>
        <taxon>Embryophyta</taxon>
        <taxon>Tracheophyta</taxon>
        <taxon>Spermatophyta</taxon>
        <taxon>Magnoliopsida</taxon>
        <taxon>eudicotyledons</taxon>
        <taxon>Gunneridae</taxon>
        <taxon>Pentapetalae</taxon>
        <taxon>rosids</taxon>
        <taxon>malvids</taxon>
        <taxon>Malvales</taxon>
        <taxon>Malvaceae</taxon>
        <taxon>Malvoideae</taxon>
        <taxon>Hibiscus</taxon>
    </lineage>
</organism>
<feature type="domain" description="ALOG" evidence="9">
    <location>
        <begin position="55"/>
        <end position="179"/>
    </location>
</feature>
<keyword evidence="7" id="KW-0539">Nucleus</keyword>
<dbReference type="PANTHER" id="PTHR31165:SF2">
    <property type="entry name" value="ALOG DOMAIN-CONTAINING PROTEIN"/>
    <property type="match status" value="1"/>
</dbReference>
<dbReference type="Proteomes" id="UP001472677">
    <property type="component" value="Unassembled WGS sequence"/>
</dbReference>
<dbReference type="PROSITE" id="PS51697">
    <property type="entry name" value="ALOG"/>
    <property type="match status" value="1"/>
</dbReference>
<evidence type="ECO:0000256" key="3">
    <source>
        <dbReference type="ARBA" id="ARBA00022473"/>
    </source>
</evidence>
<evidence type="ECO:0000256" key="5">
    <source>
        <dbReference type="ARBA" id="ARBA00023125"/>
    </source>
</evidence>
<dbReference type="Pfam" id="PF04852">
    <property type="entry name" value="ALOG_dom"/>
    <property type="match status" value="1"/>
</dbReference>
<evidence type="ECO:0000256" key="6">
    <source>
        <dbReference type="ARBA" id="ARBA00023163"/>
    </source>
</evidence>
<evidence type="ECO:0000313" key="11">
    <source>
        <dbReference type="Proteomes" id="UP001472677"/>
    </source>
</evidence>
<evidence type="ECO:0000256" key="2">
    <source>
        <dbReference type="ARBA" id="ARBA00010308"/>
    </source>
</evidence>
<evidence type="ECO:0000256" key="7">
    <source>
        <dbReference type="ARBA" id="ARBA00023242"/>
    </source>
</evidence>
<evidence type="ECO:0000313" key="10">
    <source>
        <dbReference type="EMBL" id="KAK8551061.1"/>
    </source>
</evidence>
<keyword evidence="6" id="KW-0804">Transcription</keyword>
<dbReference type="EMBL" id="JBBPBM010000020">
    <property type="protein sequence ID" value="KAK8551061.1"/>
    <property type="molecule type" value="Genomic_DNA"/>
</dbReference>
<comment type="caution">
    <text evidence="10">The sequence shown here is derived from an EMBL/GenBank/DDBJ whole genome shotgun (WGS) entry which is preliminary data.</text>
</comment>
<name>A0ABR2E1L3_9ROSI</name>
<keyword evidence="5" id="KW-0238">DNA-binding</keyword>
<feature type="region of interest" description="Disordered" evidence="8">
    <location>
        <begin position="14"/>
        <end position="43"/>
    </location>
</feature>
<dbReference type="PANTHER" id="PTHR31165">
    <property type="entry name" value="PROTEIN G1-LIKE2"/>
    <property type="match status" value="1"/>
</dbReference>
<comment type="subcellular location">
    <subcellularLocation>
        <location evidence="1">Nucleus</location>
    </subcellularLocation>
</comment>
<accession>A0ABR2E1L3</accession>
<keyword evidence="4" id="KW-0805">Transcription regulation</keyword>
<evidence type="ECO:0000256" key="1">
    <source>
        <dbReference type="ARBA" id="ARBA00004123"/>
    </source>
</evidence>